<reference evidence="2" key="1">
    <citation type="submission" date="2017-10" db="EMBL/GenBank/DDBJ databases">
        <title>Rapid genome shrinkage in a self-fertile nematode reveals novel sperm competition proteins.</title>
        <authorList>
            <person name="Yin D."/>
            <person name="Schwarz E.M."/>
            <person name="Thomas C.G."/>
            <person name="Felde R.L."/>
            <person name="Korf I.F."/>
            <person name="Cutter A.D."/>
            <person name="Schartner C.M."/>
            <person name="Ralston E.J."/>
            <person name="Meyer B.J."/>
            <person name="Haag E.S."/>
        </authorList>
    </citation>
    <scope>NUCLEOTIDE SEQUENCE [LARGE SCALE GENOMIC DNA]</scope>
    <source>
        <strain evidence="2">JU1422</strain>
    </source>
</reference>
<gene>
    <name evidence="1" type="primary">Cni-Y50E8A.12</name>
    <name evidence="1" type="synonym">Cnig_chr_V.g20455</name>
    <name evidence="1" type="ORF">B9Z55_020455</name>
</gene>
<dbReference type="OrthoDB" id="5821176at2759"/>
<dbReference type="EMBL" id="PDUG01000005">
    <property type="protein sequence ID" value="PIC28595.1"/>
    <property type="molecule type" value="Genomic_DNA"/>
</dbReference>
<name>A0A2G5TMS1_9PELO</name>
<dbReference type="Proteomes" id="UP000230233">
    <property type="component" value="Chromosome V"/>
</dbReference>
<proteinExistence type="predicted"/>
<organism evidence="1 2">
    <name type="scientific">Caenorhabditis nigoni</name>
    <dbReference type="NCBI Taxonomy" id="1611254"/>
    <lineage>
        <taxon>Eukaryota</taxon>
        <taxon>Metazoa</taxon>
        <taxon>Ecdysozoa</taxon>
        <taxon>Nematoda</taxon>
        <taxon>Chromadorea</taxon>
        <taxon>Rhabditida</taxon>
        <taxon>Rhabditina</taxon>
        <taxon>Rhabditomorpha</taxon>
        <taxon>Rhabditoidea</taxon>
        <taxon>Rhabditidae</taxon>
        <taxon>Peloderinae</taxon>
        <taxon>Caenorhabditis</taxon>
    </lineage>
</organism>
<protein>
    <submittedName>
        <fullName evidence="1">Uncharacterized protein</fullName>
    </submittedName>
</protein>
<sequence length="211" mass="24299">MADPQFAECSNVTSKPSIRRRGCVVCLRPTPNAYVTSFTRVAEKQSVLGLYKNWSFQIFREVWVNLLANGDEGFANHLKVILATGRKYLCLDHFDRQHLVHRKHEDGMEVVRNSMPIPFVGNRPNRKYDELYLFQKNVDFIRHEFSEQNEPSTSEPFVSLEDEVPEVPAKRQKLEVNLAGKGAELDVASMTYLMDTVNLYVTRAMEEADKK</sequence>
<evidence type="ECO:0000313" key="2">
    <source>
        <dbReference type="Proteomes" id="UP000230233"/>
    </source>
</evidence>
<keyword evidence="2" id="KW-1185">Reference proteome</keyword>
<evidence type="ECO:0000313" key="1">
    <source>
        <dbReference type="EMBL" id="PIC28595.1"/>
    </source>
</evidence>
<dbReference type="AlphaFoldDB" id="A0A2G5TMS1"/>
<accession>A0A2G5TMS1</accession>
<comment type="caution">
    <text evidence="1">The sequence shown here is derived from an EMBL/GenBank/DDBJ whole genome shotgun (WGS) entry which is preliminary data.</text>
</comment>